<sequence>MGGNSGGSIYGRFKVALFLSNLYVTLPLPLLRLCIVNTDGAVFTHSLFIGFFARRYAYSDAGLDAAGTTTILLYKLKPRARCGTTFPLPMVDSSALHTLATLIHSLECRTRSTTGDKDGGRGLRLRALWIEPEGRGLGTAWSSPWKAVGGGVGAFWGKGFCCWDGEEGCCPRCGYTRHTFLSCYVFHYPLQCLKQSLIADPCLEAGIAARDVDEHDLVLKLAMMRENIITV</sequence>
<reference evidence="1 2" key="1">
    <citation type="submission" date="2020-05" db="EMBL/GenBank/DDBJ databases">
        <authorList>
            <person name="Campoy J."/>
            <person name="Schneeberger K."/>
            <person name="Spophaly S."/>
        </authorList>
    </citation>
    <scope>NUCLEOTIDE SEQUENCE [LARGE SCALE GENOMIC DNA]</scope>
    <source>
        <strain evidence="1">PruArmRojPasFocal</strain>
    </source>
</reference>
<dbReference type="AlphaFoldDB" id="A0A6J5U6P4"/>
<organism evidence="1 2">
    <name type="scientific">Prunus armeniaca</name>
    <name type="common">Apricot</name>
    <name type="synonym">Armeniaca vulgaris</name>
    <dbReference type="NCBI Taxonomy" id="36596"/>
    <lineage>
        <taxon>Eukaryota</taxon>
        <taxon>Viridiplantae</taxon>
        <taxon>Streptophyta</taxon>
        <taxon>Embryophyta</taxon>
        <taxon>Tracheophyta</taxon>
        <taxon>Spermatophyta</taxon>
        <taxon>Magnoliopsida</taxon>
        <taxon>eudicotyledons</taxon>
        <taxon>Gunneridae</taxon>
        <taxon>Pentapetalae</taxon>
        <taxon>rosids</taxon>
        <taxon>fabids</taxon>
        <taxon>Rosales</taxon>
        <taxon>Rosaceae</taxon>
        <taxon>Amygdaloideae</taxon>
        <taxon>Amygdaleae</taxon>
        <taxon>Prunus</taxon>
    </lineage>
</organism>
<gene>
    <name evidence="1" type="ORF">CURHAP_LOCUS18508</name>
</gene>
<dbReference type="EMBL" id="CAEKDK010000003">
    <property type="protein sequence ID" value="CAB4272011.1"/>
    <property type="molecule type" value="Genomic_DNA"/>
</dbReference>
<dbReference type="Proteomes" id="UP000507222">
    <property type="component" value="Unassembled WGS sequence"/>
</dbReference>
<proteinExistence type="predicted"/>
<accession>A0A6J5U6P4</accession>
<evidence type="ECO:0000313" key="2">
    <source>
        <dbReference type="Proteomes" id="UP000507222"/>
    </source>
</evidence>
<name>A0A6J5U6P4_PRUAR</name>
<protein>
    <submittedName>
        <fullName evidence="1">Uncharacterized protein</fullName>
    </submittedName>
</protein>
<evidence type="ECO:0000313" key="1">
    <source>
        <dbReference type="EMBL" id="CAB4272011.1"/>
    </source>
</evidence>